<proteinExistence type="predicted"/>
<evidence type="ECO:0000313" key="2">
    <source>
        <dbReference type="Proteomes" id="UP000075420"/>
    </source>
</evidence>
<dbReference type="Gene3D" id="3.40.630.30">
    <property type="match status" value="1"/>
</dbReference>
<dbReference type="Pfam" id="PF04339">
    <property type="entry name" value="FemAB_like"/>
    <property type="match status" value="1"/>
</dbReference>
<dbReference type="InterPro" id="IPR016181">
    <property type="entry name" value="Acyl_CoA_acyltransferase"/>
</dbReference>
<accession>A0A150P7S5</accession>
<dbReference type="Proteomes" id="UP000075420">
    <property type="component" value="Unassembled WGS sequence"/>
</dbReference>
<evidence type="ECO:0000313" key="1">
    <source>
        <dbReference type="EMBL" id="KYF51742.1"/>
    </source>
</evidence>
<dbReference type="EMBL" id="JELY01002727">
    <property type="protein sequence ID" value="KYF51742.1"/>
    <property type="molecule type" value="Genomic_DNA"/>
</dbReference>
<dbReference type="PANTHER" id="PTHR47017:SF1">
    <property type="entry name" value="ACYL-COA"/>
    <property type="match status" value="1"/>
</dbReference>
<evidence type="ECO:0008006" key="3">
    <source>
        <dbReference type="Google" id="ProtNLM"/>
    </source>
</evidence>
<dbReference type="SUPFAM" id="SSF55729">
    <property type="entry name" value="Acyl-CoA N-acyltransferases (Nat)"/>
    <property type="match status" value="1"/>
</dbReference>
<gene>
    <name evidence="1" type="ORF">BE08_09395</name>
</gene>
<sequence>MELEAHVHGAIREIPEDEWDALHGAGEAPFLSWAWFDALERTGCVGEAAGWLPHHITFRAGGALLAAAPAYLKDNSEGEFVFDHGWASASHQLGAPYYPKLVVAVPFTPATSPRLLVRRPEDRPALLPVLAETLRRLVARSRISSAHVLFPTEDEAAALAGAEMAHRCGIQFQFENEGYATFDDFLSRFNAKRRHQIRREMREASAQGISIETLRGADITPEIVDVMFGFYVSTVEKFAWGRQYLNRAFFEEIAARLRSGGERAGSRGGVEVVLAREGKRIIAGALNLAGPAALYGRYWGASEERPFLHFNVCYYHPVEDCIARGLRRFEPGAGGSHKLVRGFAPSVTHSAHHIAHPRLDAAVREFLTRERAVVHARTADRSVAFR</sequence>
<reference evidence="1 2" key="1">
    <citation type="submission" date="2014-02" db="EMBL/GenBank/DDBJ databases">
        <title>The small core and large imbalanced accessory genome model reveals a collaborative survival strategy of Sorangium cellulosum strains in nature.</title>
        <authorList>
            <person name="Han K."/>
            <person name="Peng R."/>
            <person name="Blom J."/>
            <person name="Li Y.-Z."/>
        </authorList>
    </citation>
    <scope>NUCLEOTIDE SEQUENCE [LARGE SCALE GENOMIC DNA]</scope>
    <source>
        <strain evidence="1 2">So0157-25</strain>
    </source>
</reference>
<name>A0A150P7S5_SORCE</name>
<dbReference type="InterPro" id="IPR007434">
    <property type="entry name" value="FemAB-like"/>
</dbReference>
<protein>
    <recommendedName>
        <fullName evidence="3">GNAT family N-acetyltransferase</fullName>
    </recommendedName>
</protein>
<organism evidence="1 2">
    <name type="scientific">Sorangium cellulosum</name>
    <name type="common">Polyangium cellulosum</name>
    <dbReference type="NCBI Taxonomy" id="56"/>
    <lineage>
        <taxon>Bacteria</taxon>
        <taxon>Pseudomonadati</taxon>
        <taxon>Myxococcota</taxon>
        <taxon>Polyangia</taxon>
        <taxon>Polyangiales</taxon>
        <taxon>Polyangiaceae</taxon>
        <taxon>Sorangium</taxon>
    </lineage>
</organism>
<comment type="caution">
    <text evidence="1">The sequence shown here is derived from an EMBL/GenBank/DDBJ whole genome shotgun (WGS) entry which is preliminary data.</text>
</comment>
<dbReference type="AlphaFoldDB" id="A0A150P7S5"/>
<dbReference type="PANTHER" id="PTHR47017">
    <property type="entry name" value="ACYL-COA"/>
    <property type="match status" value="1"/>
</dbReference>